<keyword evidence="2" id="KW-0472">Membrane</keyword>
<reference evidence="4 5" key="1">
    <citation type="submission" date="2020-08" db="EMBL/GenBank/DDBJ databases">
        <authorList>
            <person name="Hejnol A."/>
        </authorList>
    </citation>
    <scope>NUCLEOTIDE SEQUENCE [LARGE SCALE GENOMIC DNA]</scope>
</reference>
<keyword evidence="2" id="KW-1133">Transmembrane helix</keyword>
<evidence type="ECO:0000256" key="3">
    <source>
        <dbReference type="SAM" id="SignalP"/>
    </source>
</evidence>
<feature type="region of interest" description="Disordered" evidence="1">
    <location>
        <begin position="432"/>
        <end position="453"/>
    </location>
</feature>
<proteinExistence type="predicted"/>
<comment type="caution">
    <text evidence="4">The sequence shown here is derived from an EMBL/GenBank/DDBJ whole genome shotgun (WGS) entry which is preliminary data.</text>
</comment>
<keyword evidence="5" id="KW-1185">Reference proteome</keyword>
<name>A0A7I8VVA6_9ANNE</name>
<keyword evidence="3" id="KW-0732">Signal</keyword>
<feature type="signal peptide" evidence="3">
    <location>
        <begin position="1"/>
        <end position="20"/>
    </location>
</feature>
<protein>
    <submittedName>
        <fullName evidence="4">DgyrCDS8243</fullName>
    </submittedName>
</protein>
<sequence>MAVLFFFLYAYTFLILRNSAEEWSIDFNYENIQICSSKIYGWETNSQNFAKYDTNLREQKNLIGKYNCSIIQVNIDKDCKWITINCLPNENEYKTIYINERSNQQNTKMFTFTRNENALNFNWSNIPVYVFNNDIFLIQFYFKDSLGRFKPTVECFNSSNTRQSTTCWKCVQTTTNSPDYQYLRLSSSFSHQSNVISIVEKSIMSKIQIKRNCNMELITDNELSNSQKSISHKKSWLVRTMNYLIFSDGSIWDNNLNIVSNLNFPDTDDDDDGNGNIDEISALFNEGAYLYVYRANTFLKIGLEDLKLQGQYRINTDGDLKTLVSMEEGKLLIVHVRKNKKILIEKVMLGTISWRNFEEKRESKSGLSSGQTAAITCAVLLFAGICTAASLFVYRHRDKSMMKSNIQVTEFGSGEGGSNRTEVKMNGSNEGIVNSSYDNTDQTGPFGATSSRNKMSQLYDIKEPSPKRGFPGYVQCVDDTPPVRINSIT</sequence>
<accession>A0A7I8VVA6</accession>
<evidence type="ECO:0000313" key="4">
    <source>
        <dbReference type="EMBL" id="CAD5119649.1"/>
    </source>
</evidence>
<feature type="chain" id="PRO_5029824988" evidence="3">
    <location>
        <begin position="21"/>
        <end position="489"/>
    </location>
</feature>
<dbReference type="Proteomes" id="UP000549394">
    <property type="component" value="Unassembled WGS sequence"/>
</dbReference>
<dbReference type="AlphaFoldDB" id="A0A7I8VVA6"/>
<gene>
    <name evidence="4" type="ORF">DGYR_LOCUS7853</name>
</gene>
<keyword evidence="2" id="KW-0812">Transmembrane</keyword>
<dbReference type="EMBL" id="CAJFCJ010000010">
    <property type="protein sequence ID" value="CAD5119649.1"/>
    <property type="molecule type" value="Genomic_DNA"/>
</dbReference>
<evidence type="ECO:0000256" key="1">
    <source>
        <dbReference type="SAM" id="MobiDB-lite"/>
    </source>
</evidence>
<evidence type="ECO:0000313" key="5">
    <source>
        <dbReference type="Proteomes" id="UP000549394"/>
    </source>
</evidence>
<evidence type="ECO:0000256" key="2">
    <source>
        <dbReference type="SAM" id="Phobius"/>
    </source>
</evidence>
<organism evidence="4 5">
    <name type="scientific">Dimorphilus gyrociliatus</name>
    <dbReference type="NCBI Taxonomy" id="2664684"/>
    <lineage>
        <taxon>Eukaryota</taxon>
        <taxon>Metazoa</taxon>
        <taxon>Spiralia</taxon>
        <taxon>Lophotrochozoa</taxon>
        <taxon>Annelida</taxon>
        <taxon>Polychaeta</taxon>
        <taxon>Polychaeta incertae sedis</taxon>
        <taxon>Dinophilidae</taxon>
        <taxon>Dimorphilus</taxon>
    </lineage>
</organism>
<feature type="transmembrane region" description="Helical" evidence="2">
    <location>
        <begin position="373"/>
        <end position="394"/>
    </location>
</feature>